<evidence type="ECO:0000259" key="7">
    <source>
        <dbReference type="SMART" id="SM00849"/>
    </source>
</evidence>
<dbReference type="SUPFAM" id="SSF56281">
    <property type="entry name" value="Metallo-hydrolase/oxidoreductase"/>
    <property type="match status" value="1"/>
</dbReference>
<feature type="transmembrane region" description="Helical" evidence="6">
    <location>
        <begin position="339"/>
        <end position="358"/>
    </location>
</feature>
<keyword evidence="3 6" id="KW-0812">Transmembrane</keyword>
<protein>
    <submittedName>
        <fullName evidence="8">ComEC/Rec2 family competence protein</fullName>
    </submittedName>
</protein>
<comment type="subcellular location">
    <subcellularLocation>
        <location evidence="1">Cell membrane</location>
        <topology evidence="1">Multi-pass membrane protein</topology>
    </subcellularLocation>
</comment>
<evidence type="ECO:0000256" key="3">
    <source>
        <dbReference type="ARBA" id="ARBA00022692"/>
    </source>
</evidence>
<feature type="domain" description="Metallo-beta-lactamase" evidence="7">
    <location>
        <begin position="524"/>
        <end position="719"/>
    </location>
</feature>
<dbReference type="NCBIfam" id="TIGR00360">
    <property type="entry name" value="ComEC_N-term"/>
    <property type="match status" value="1"/>
</dbReference>
<dbReference type="InterPro" id="IPR004477">
    <property type="entry name" value="ComEC_N"/>
</dbReference>
<dbReference type="InterPro" id="IPR036866">
    <property type="entry name" value="RibonucZ/Hydroxyglut_hydro"/>
</dbReference>
<proteinExistence type="predicted"/>
<reference evidence="8" key="1">
    <citation type="submission" date="2019-03" db="EMBL/GenBank/DDBJ databases">
        <title>Lake Tanganyika Metagenome-Assembled Genomes (MAGs).</title>
        <authorList>
            <person name="Tran P."/>
        </authorList>
    </citation>
    <scope>NUCLEOTIDE SEQUENCE</scope>
    <source>
        <strain evidence="8">K_DeepCast_150m_m2_040</strain>
    </source>
</reference>
<evidence type="ECO:0000256" key="4">
    <source>
        <dbReference type="ARBA" id="ARBA00022989"/>
    </source>
</evidence>
<evidence type="ECO:0000256" key="2">
    <source>
        <dbReference type="ARBA" id="ARBA00022475"/>
    </source>
</evidence>
<keyword evidence="5 6" id="KW-0472">Membrane</keyword>
<dbReference type="Pfam" id="PF13567">
    <property type="entry name" value="DUF4131"/>
    <property type="match status" value="1"/>
</dbReference>
<comment type="caution">
    <text evidence="8">The sequence shown here is derived from an EMBL/GenBank/DDBJ whole genome shotgun (WGS) entry which is preliminary data.</text>
</comment>
<dbReference type="InterPro" id="IPR001279">
    <property type="entry name" value="Metallo-B-lactamas"/>
</dbReference>
<name>A0A938BQT5_UNCW3</name>
<sequence>MSFTAAFAGRAEPGMRHAAARALVAAAAGILLGRLVPAPLWLVALVAVVAVGLARVSRGWSLYLAVGAAAMACGQVRAPGPVDPRVYAAERFEGTVESEPAPGVARRAVVSLSPPLRGKVTVWLRDSAAVLRSGDVVMVGSRIEPLDRPRNPGVPDFNSVLSARGFVGSASAHAVTVLARGRGSGVRNRLVAPVRSYIFGVINQVLPGNEGALLVGLLLGGSQGLPKDVQEAFRDAGLVHILAVSGMNVSIVVGFLWILLSVLGVRGWWRFWAGVAGVVFYLLLVGWSAAPARAGLMACAVLLSAPTQRRLSPVASLCAAGILLLLIDPAMLFDVGAQLSFAATLGIVLIAGPTQQLAGRAVRLRWFSRWVLAPVVVSVAATLFTAPLLLHHFSRVQPLAFATSAAVIPLVGLAMPLGIVVLLANLVSHWLAAVFAQSLWLVLWALLQLTLFMGRLDWAIWEPGRLSWFWVAWAYLLGLLALRANRERVRTGFAVLLVSGLCVMAWEGVLRKPGNSATFLDPKQGDAILLEDSLGHRILFDAGVNGTGVLRDYLRSRGIHRLDAVVVTHPDNDHYGGLLDLPRSFRVRRLLVPTTESRDPDYQGLLTRLHARGTEVVVVGKGTHLTGSGFQVDFLWPDDATRARFLAGAARTNDISLVASVTLGKFKMLLPGDLDNPDLLAGEDLRADLLKSPHHGSLKGNPPALYERVRPDYVLVMGRYPTPARLEPRFKGTGVDYVNTRVDGAVTLRLGEGRPKIQRFFARLPLPAE</sequence>
<gene>
    <name evidence="8" type="ORF">FJY68_11600</name>
</gene>
<evidence type="ECO:0000313" key="8">
    <source>
        <dbReference type="EMBL" id="MBM3332471.1"/>
    </source>
</evidence>
<feature type="transmembrane region" description="Helical" evidence="6">
    <location>
        <begin position="489"/>
        <end position="506"/>
    </location>
</feature>
<accession>A0A938BQT5</accession>
<dbReference type="EMBL" id="VGIR01000091">
    <property type="protein sequence ID" value="MBM3332471.1"/>
    <property type="molecule type" value="Genomic_DNA"/>
</dbReference>
<feature type="transmembrane region" description="Helical" evidence="6">
    <location>
        <begin position="430"/>
        <end position="454"/>
    </location>
</feature>
<dbReference type="PANTHER" id="PTHR30619">
    <property type="entry name" value="DNA INTERNALIZATION/COMPETENCE PROTEIN COMEC/REC2"/>
    <property type="match status" value="1"/>
</dbReference>
<dbReference type="Gene3D" id="3.60.15.10">
    <property type="entry name" value="Ribonuclease Z/Hydroxyacylglutathione hydrolase-like"/>
    <property type="match status" value="1"/>
</dbReference>
<feature type="transmembrane region" description="Helical" evidence="6">
    <location>
        <begin position="271"/>
        <end position="290"/>
    </location>
</feature>
<evidence type="ECO:0000313" key="9">
    <source>
        <dbReference type="Proteomes" id="UP000779900"/>
    </source>
</evidence>
<dbReference type="Pfam" id="PF03772">
    <property type="entry name" value="Competence"/>
    <property type="match status" value="1"/>
</dbReference>
<keyword evidence="2" id="KW-1003">Cell membrane</keyword>
<dbReference type="CDD" id="cd07731">
    <property type="entry name" value="ComA-like_MBL-fold"/>
    <property type="match status" value="1"/>
</dbReference>
<evidence type="ECO:0000256" key="6">
    <source>
        <dbReference type="SAM" id="Phobius"/>
    </source>
</evidence>
<dbReference type="Pfam" id="PF00753">
    <property type="entry name" value="Lactamase_B"/>
    <property type="match status" value="1"/>
</dbReference>
<keyword evidence="4 6" id="KW-1133">Transmembrane helix</keyword>
<dbReference type="InterPro" id="IPR052159">
    <property type="entry name" value="Competence_DNA_uptake"/>
</dbReference>
<dbReference type="InterPro" id="IPR035681">
    <property type="entry name" value="ComA-like_MBL"/>
</dbReference>
<feature type="transmembrane region" description="Helical" evidence="6">
    <location>
        <begin position="466"/>
        <end position="482"/>
    </location>
</feature>
<dbReference type="AlphaFoldDB" id="A0A938BQT5"/>
<feature type="transmembrane region" description="Helical" evidence="6">
    <location>
        <begin position="311"/>
        <end position="333"/>
    </location>
</feature>
<feature type="transmembrane region" description="Helical" evidence="6">
    <location>
        <begin position="370"/>
        <end position="393"/>
    </location>
</feature>
<feature type="transmembrane region" description="Helical" evidence="6">
    <location>
        <begin position="36"/>
        <end position="54"/>
    </location>
</feature>
<dbReference type="SMART" id="SM00849">
    <property type="entry name" value="Lactamase_B"/>
    <property type="match status" value="1"/>
</dbReference>
<evidence type="ECO:0000256" key="5">
    <source>
        <dbReference type="ARBA" id="ARBA00023136"/>
    </source>
</evidence>
<dbReference type="GO" id="GO:0005886">
    <property type="term" value="C:plasma membrane"/>
    <property type="evidence" value="ECO:0007669"/>
    <property type="project" value="UniProtKB-SubCell"/>
</dbReference>
<dbReference type="PANTHER" id="PTHR30619:SF1">
    <property type="entry name" value="RECOMBINATION PROTEIN 2"/>
    <property type="match status" value="1"/>
</dbReference>
<dbReference type="InterPro" id="IPR025405">
    <property type="entry name" value="DUF4131"/>
</dbReference>
<evidence type="ECO:0000256" key="1">
    <source>
        <dbReference type="ARBA" id="ARBA00004651"/>
    </source>
</evidence>
<feature type="transmembrane region" description="Helical" evidence="6">
    <location>
        <begin position="399"/>
        <end position="423"/>
    </location>
</feature>
<dbReference type="Proteomes" id="UP000779900">
    <property type="component" value="Unassembled WGS sequence"/>
</dbReference>
<feature type="transmembrane region" description="Helical" evidence="6">
    <location>
        <begin position="237"/>
        <end position="259"/>
    </location>
</feature>
<organism evidence="8 9">
    <name type="scientific">candidate division WOR-3 bacterium</name>
    <dbReference type="NCBI Taxonomy" id="2052148"/>
    <lineage>
        <taxon>Bacteria</taxon>
        <taxon>Bacteria division WOR-3</taxon>
    </lineage>
</organism>